<dbReference type="Proteomes" id="UP000765509">
    <property type="component" value="Unassembled WGS sequence"/>
</dbReference>
<evidence type="ECO:0000313" key="3">
    <source>
        <dbReference type="Proteomes" id="UP000765509"/>
    </source>
</evidence>
<protein>
    <submittedName>
        <fullName evidence="2">Uncharacterized protein</fullName>
    </submittedName>
</protein>
<dbReference type="AlphaFoldDB" id="A0A9Q3PQT0"/>
<reference evidence="2" key="1">
    <citation type="submission" date="2021-03" db="EMBL/GenBank/DDBJ databases">
        <title>Draft genome sequence of rust myrtle Austropuccinia psidii MF-1, a brazilian biotype.</title>
        <authorList>
            <person name="Quecine M.C."/>
            <person name="Pachon D.M.R."/>
            <person name="Bonatelli M.L."/>
            <person name="Correr F.H."/>
            <person name="Franceschini L.M."/>
            <person name="Leite T.F."/>
            <person name="Margarido G.R.A."/>
            <person name="Almeida C.A."/>
            <person name="Ferrarezi J.A."/>
            <person name="Labate C.A."/>
        </authorList>
    </citation>
    <scope>NUCLEOTIDE SEQUENCE</scope>
    <source>
        <strain evidence="2">MF-1</strain>
    </source>
</reference>
<comment type="caution">
    <text evidence="2">The sequence shown here is derived from an EMBL/GenBank/DDBJ whole genome shotgun (WGS) entry which is preliminary data.</text>
</comment>
<evidence type="ECO:0000313" key="2">
    <source>
        <dbReference type="EMBL" id="MBW0569586.1"/>
    </source>
</evidence>
<accession>A0A9Q3PQT0</accession>
<proteinExistence type="predicted"/>
<keyword evidence="3" id="KW-1185">Reference proteome</keyword>
<dbReference type="EMBL" id="AVOT02084675">
    <property type="protein sequence ID" value="MBW0569586.1"/>
    <property type="molecule type" value="Genomic_DNA"/>
</dbReference>
<sequence length="105" mass="11418">MSPVHHTKLKVPGNQLEDRTSVFLSRIPGVGQHGEGQEPQGNHAHTLIHLPSQKTPKNRGLDRYGSSSSTPLAGQRSAPMENGKNNVQPGFTLGRTWTKLTEDVS</sequence>
<gene>
    <name evidence="2" type="ORF">O181_109301</name>
</gene>
<name>A0A9Q3PQT0_9BASI</name>
<evidence type="ECO:0000256" key="1">
    <source>
        <dbReference type="SAM" id="MobiDB-lite"/>
    </source>
</evidence>
<organism evidence="2 3">
    <name type="scientific">Austropuccinia psidii MF-1</name>
    <dbReference type="NCBI Taxonomy" id="1389203"/>
    <lineage>
        <taxon>Eukaryota</taxon>
        <taxon>Fungi</taxon>
        <taxon>Dikarya</taxon>
        <taxon>Basidiomycota</taxon>
        <taxon>Pucciniomycotina</taxon>
        <taxon>Pucciniomycetes</taxon>
        <taxon>Pucciniales</taxon>
        <taxon>Sphaerophragmiaceae</taxon>
        <taxon>Austropuccinia</taxon>
    </lineage>
</organism>
<feature type="region of interest" description="Disordered" evidence="1">
    <location>
        <begin position="28"/>
        <end position="105"/>
    </location>
</feature>